<accession>A0A7Y6NTA1</accession>
<feature type="transmembrane region" description="Helical" evidence="2">
    <location>
        <begin position="39"/>
        <end position="58"/>
    </location>
</feature>
<dbReference type="Pfam" id="PF11666">
    <property type="entry name" value="DUF2933"/>
    <property type="match status" value="1"/>
</dbReference>
<evidence type="ECO:0000256" key="1">
    <source>
        <dbReference type="SAM" id="MobiDB-lite"/>
    </source>
</evidence>
<proteinExistence type="predicted"/>
<dbReference type="EMBL" id="JABWMJ010000019">
    <property type="protein sequence ID" value="NUZ08920.1"/>
    <property type="molecule type" value="Genomic_DNA"/>
</dbReference>
<dbReference type="InterPro" id="IPR021682">
    <property type="entry name" value="DUF2933"/>
</dbReference>
<gene>
    <name evidence="3" type="ORF">HQN59_24570</name>
</gene>
<evidence type="ECO:0000256" key="2">
    <source>
        <dbReference type="SAM" id="Phobius"/>
    </source>
</evidence>
<name>A0A7Y6NTA1_9BURK</name>
<feature type="compositionally biased region" description="Basic and acidic residues" evidence="1">
    <location>
        <begin position="70"/>
        <end position="85"/>
    </location>
</feature>
<dbReference type="Proteomes" id="UP000529637">
    <property type="component" value="Unassembled WGS sequence"/>
</dbReference>
<keyword evidence="2" id="KW-0812">Transmembrane</keyword>
<organism evidence="3 4">
    <name type="scientific">Piscinibacter koreensis</name>
    <dbReference type="NCBI Taxonomy" id="2742824"/>
    <lineage>
        <taxon>Bacteria</taxon>
        <taxon>Pseudomonadati</taxon>
        <taxon>Pseudomonadota</taxon>
        <taxon>Betaproteobacteria</taxon>
        <taxon>Burkholderiales</taxon>
        <taxon>Sphaerotilaceae</taxon>
        <taxon>Piscinibacter</taxon>
    </lineage>
</organism>
<keyword evidence="4" id="KW-1185">Reference proteome</keyword>
<keyword evidence="2" id="KW-0472">Membrane</keyword>
<feature type="region of interest" description="Disordered" evidence="1">
    <location>
        <begin position="63"/>
        <end position="85"/>
    </location>
</feature>
<evidence type="ECO:0000313" key="4">
    <source>
        <dbReference type="Proteomes" id="UP000529637"/>
    </source>
</evidence>
<evidence type="ECO:0000313" key="3">
    <source>
        <dbReference type="EMBL" id="NUZ08920.1"/>
    </source>
</evidence>
<dbReference type="RefSeq" id="WP_176071778.1">
    <property type="nucleotide sequence ID" value="NZ_JABWMJ010000019.1"/>
</dbReference>
<dbReference type="AlphaFoldDB" id="A0A7Y6NTA1"/>
<reference evidence="3 4" key="1">
    <citation type="submission" date="2020-06" db="EMBL/GenBank/DDBJ databases">
        <title>Schlegella sp. ID0723 isolated from air conditioner.</title>
        <authorList>
            <person name="Kim D.Y."/>
            <person name="Kim D.-U."/>
        </authorList>
    </citation>
    <scope>NUCLEOTIDE SEQUENCE [LARGE SCALE GENOMIC DNA]</scope>
    <source>
        <strain evidence="3 4">ID0723</strain>
    </source>
</reference>
<protein>
    <submittedName>
        <fullName evidence="3">DUF2933 domain-containing protein</fullName>
    </submittedName>
</protein>
<keyword evidence="2" id="KW-1133">Transmembrane helix</keyword>
<sequence length="85" mass="9626">MATPMNRRARPFWRSTLALALLAAAAAVGFYLYSEHRGHLYGAWPYLFLLACPLMHLFMHKGHGQTGHGHPQDDPKEALVEEVRK</sequence>
<feature type="transmembrane region" description="Helical" evidence="2">
    <location>
        <begin position="12"/>
        <end position="33"/>
    </location>
</feature>
<comment type="caution">
    <text evidence="3">The sequence shown here is derived from an EMBL/GenBank/DDBJ whole genome shotgun (WGS) entry which is preliminary data.</text>
</comment>